<dbReference type="EMBL" id="JAPDGR010001135">
    <property type="protein sequence ID" value="KAJ2985256.1"/>
    <property type="molecule type" value="Genomic_DNA"/>
</dbReference>
<proteinExistence type="predicted"/>
<comment type="caution">
    <text evidence="1">The sequence shown here is derived from an EMBL/GenBank/DDBJ whole genome shotgun (WGS) entry which is preliminary data.</text>
</comment>
<dbReference type="Proteomes" id="UP001143856">
    <property type="component" value="Unassembled WGS sequence"/>
</dbReference>
<evidence type="ECO:0000313" key="2">
    <source>
        <dbReference type="Proteomes" id="UP001143856"/>
    </source>
</evidence>
<protein>
    <submittedName>
        <fullName evidence="1">Uncharacterized protein</fullName>
    </submittedName>
</protein>
<evidence type="ECO:0000313" key="1">
    <source>
        <dbReference type="EMBL" id="KAJ2985256.1"/>
    </source>
</evidence>
<organism evidence="1 2">
    <name type="scientific">Xylaria curta</name>
    <dbReference type="NCBI Taxonomy" id="42375"/>
    <lineage>
        <taxon>Eukaryota</taxon>
        <taxon>Fungi</taxon>
        <taxon>Dikarya</taxon>
        <taxon>Ascomycota</taxon>
        <taxon>Pezizomycotina</taxon>
        <taxon>Sordariomycetes</taxon>
        <taxon>Xylariomycetidae</taxon>
        <taxon>Xylariales</taxon>
        <taxon>Xylariaceae</taxon>
        <taxon>Xylaria</taxon>
    </lineage>
</organism>
<reference evidence="1" key="1">
    <citation type="submission" date="2022-10" db="EMBL/GenBank/DDBJ databases">
        <title>Genome Sequence of Xylaria curta.</title>
        <authorList>
            <person name="Buettner E."/>
        </authorList>
    </citation>
    <scope>NUCLEOTIDE SEQUENCE</scope>
    <source>
        <strain evidence="1">Babe10</strain>
    </source>
</reference>
<gene>
    <name evidence="1" type="ORF">NUW58_g5635</name>
</gene>
<sequence>MLFKVAALAALSASVKEASHGLAAAAQHVAACMILCSFEILLPSENSGEWILYVRAAMEVIQRAQLGNQSDYGDNVGLVDWVYYHNSLSRFTLSHWRHRYLAVGSTDTGTGPVTQIAHLLANLSAQAPLPQSRTHTILNTLSEICDVLLDPSDPRSQDVAYRNRLKALEWKVDNFPTWSSTTAVSDKPGEELEFTLQLYKTATRIYLTRASQNPLEPMANLDSSIDWAYTGALQHGNCRHFFPLLIIACEARTDEQRAAVLNLINRTEKKGYVRSMMAFRSQVQSFWKQYDLHADSDLILNYLGLMKAVISSNTALPSYA</sequence>
<keyword evidence="2" id="KW-1185">Reference proteome</keyword>
<name>A0ACC1P2W7_9PEZI</name>
<accession>A0ACC1P2W7</accession>